<name>A0A7G1KX41_9NOCA</name>
<protein>
    <recommendedName>
        <fullName evidence="6">NlpC/P60 domain-containing protein</fullName>
    </recommendedName>
</protein>
<feature type="region of interest" description="Disordered" evidence="5">
    <location>
        <begin position="186"/>
        <end position="208"/>
    </location>
</feature>
<feature type="region of interest" description="Disordered" evidence="5">
    <location>
        <begin position="345"/>
        <end position="377"/>
    </location>
</feature>
<gene>
    <name evidence="7" type="ORF">NWFMUON74_71630</name>
</gene>
<dbReference type="CDD" id="cd12797">
    <property type="entry name" value="M23_peptidase"/>
    <property type="match status" value="1"/>
</dbReference>
<dbReference type="KEGG" id="nwl:NWFMUON74_71630"/>
<dbReference type="PROSITE" id="PS51935">
    <property type="entry name" value="NLPC_P60"/>
    <property type="match status" value="1"/>
</dbReference>
<dbReference type="PANTHER" id="PTHR47359">
    <property type="entry name" value="PEPTIDOGLYCAN DL-ENDOPEPTIDASE CWLO"/>
    <property type="match status" value="1"/>
</dbReference>
<evidence type="ECO:0000256" key="5">
    <source>
        <dbReference type="SAM" id="MobiDB-lite"/>
    </source>
</evidence>
<keyword evidence="4" id="KW-0788">Thiol protease</keyword>
<dbReference type="Proteomes" id="UP000516173">
    <property type="component" value="Plasmid pFMUON74"/>
</dbReference>
<dbReference type="Pfam" id="PF00877">
    <property type="entry name" value="NLPC_P60"/>
    <property type="match status" value="1"/>
</dbReference>
<geneLocation type="plasmid" evidence="7 8">
    <name>pFMUON74</name>
</geneLocation>
<evidence type="ECO:0000256" key="3">
    <source>
        <dbReference type="ARBA" id="ARBA00022801"/>
    </source>
</evidence>
<dbReference type="GO" id="GO:0008234">
    <property type="term" value="F:cysteine-type peptidase activity"/>
    <property type="evidence" value="ECO:0007669"/>
    <property type="project" value="UniProtKB-KW"/>
</dbReference>
<keyword evidence="2" id="KW-0645">Protease</keyword>
<dbReference type="Pfam" id="PF01551">
    <property type="entry name" value="Peptidase_M23"/>
    <property type="match status" value="1"/>
</dbReference>
<dbReference type="GO" id="GO:0006508">
    <property type="term" value="P:proteolysis"/>
    <property type="evidence" value="ECO:0007669"/>
    <property type="project" value="UniProtKB-KW"/>
</dbReference>
<keyword evidence="3" id="KW-0378">Hydrolase</keyword>
<dbReference type="Gene3D" id="2.70.70.10">
    <property type="entry name" value="Glucose Permease (Domain IIA)"/>
    <property type="match status" value="1"/>
</dbReference>
<dbReference type="InterPro" id="IPR011055">
    <property type="entry name" value="Dup_hybrid_motif"/>
</dbReference>
<keyword evidence="7" id="KW-0614">Plasmid</keyword>
<evidence type="ECO:0000313" key="8">
    <source>
        <dbReference type="Proteomes" id="UP000516173"/>
    </source>
</evidence>
<evidence type="ECO:0000256" key="2">
    <source>
        <dbReference type="ARBA" id="ARBA00022670"/>
    </source>
</evidence>
<sequence>MTAVVAVLLRHWRKILAVILLLLLLFASCEQQKQNTACSPSTGGISVSGPLAYPVDPSVEIGSGFETPDRPDHEGVDFAVPLGSPVYAFADGTVTAAQDSGVSGFGGWVVLSHVVDGKPLSTVYGHMDPGGVLVSVGQQVTAGQPIARSGNSGQSTGPHLHFEVHNSADRIQQYAPTNPTPYLEAARKGTTGTGTSPNPDQQAAAADSYRDRNAVAVISTGKSMNVPDQGIVIALAVALVEDELRNRASEAVPESKQYPNDGVAPGDHKSIGIMQQQAGMDYGTVAEIMNPSHAAAEFYKRLLATDWQSKDFTVAAADVQRPREDLRGKYGAREAEARELFTRLQGVAPSGGTGTCGPNGGTPGQPTPPGDPGTGAAVVAAARSQIGRPYVWGGGNADGPTGDPAGFDCSGLTLYAYAQATHGAVQLPHYTGDPGNPGQMGQGQPVADLSQAQAGDLVFFGADGKAEHVGVYAGGGQMIHAPTFGTPVSESPVSDGGQLISIRRYITQNNGSAAVAAAAPTTGGQQQ</sequence>
<feature type="domain" description="NlpC/P60" evidence="6">
    <location>
        <begin position="372"/>
        <end position="516"/>
    </location>
</feature>
<dbReference type="PANTHER" id="PTHR47359:SF3">
    <property type="entry name" value="NLP_P60 DOMAIN-CONTAINING PROTEIN-RELATED"/>
    <property type="match status" value="1"/>
</dbReference>
<dbReference type="InterPro" id="IPR051794">
    <property type="entry name" value="PG_Endopeptidase_C40"/>
</dbReference>
<evidence type="ECO:0000256" key="4">
    <source>
        <dbReference type="ARBA" id="ARBA00022807"/>
    </source>
</evidence>
<organism evidence="7 8">
    <name type="scientific">Nocardia wallacei</name>
    <dbReference type="NCBI Taxonomy" id="480035"/>
    <lineage>
        <taxon>Bacteria</taxon>
        <taxon>Bacillati</taxon>
        <taxon>Actinomycetota</taxon>
        <taxon>Actinomycetes</taxon>
        <taxon>Mycobacteriales</taxon>
        <taxon>Nocardiaceae</taxon>
        <taxon>Nocardia</taxon>
    </lineage>
</organism>
<dbReference type="EMBL" id="AP023397">
    <property type="protein sequence ID" value="BCK59391.1"/>
    <property type="molecule type" value="Genomic_DNA"/>
</dbReference>
<accession>A0A7G1KX41</accession>
<reference evidence="7 8" key="1">
    <citation type="submission" date="2020-08" db="EMBL/GenBank/DDBJ databases">
        <title>Genome Sequencing of Nocardia wallacei strain FMUON74 and assembly.</title>
        <authorList>
            <person name="Toyokawa M."/>
            <person name="Uesaka K."/>
        </authorList>
    </citation>
    <scope>NUCLEOTIDE SEQUENCE [LARGE SCALE GENOMIC DNA]</scope>
    <source>
        <strain evidence="7 8">FMUON74</strain>
        <plasmid evidence="7 8">pFMUON74</plasmid>
    </source>
</reference>
<dbReference type="InterPro" id="IPR000064">
    <property type="entry name" value="NLP_P60_dom"/>
</dbReference>
<dbReference type="InterPro" id="IPR038765">
    <property type="entry name" value="Papain-like_cys_pep_sf"/>
</dbReference>
<dbReference type="Gene3D" id="3.90.1720.10">
    <property type="entry name" value="endopeptidase domain like (from Nostoc punctiforme)"/>
    <property type="match status" value="1"/>
</dbReference>
<evidence type="ECO:0000259" key="6">
    <source>
        <dbReference type="PROSITE" id="PS51935"/>
    </source>
</evidence>
<keyword evidence="8" id="KW-1185">Reference proteome</keyword>
<comment type="similarity">
    <text evidence="1">Belongs to the peptidase C40 family.</text>
</comment>
<feature type="compositionally biased region" description="Gly residues" evidence="5">
    <location>
        <begin position="349"/>
        <end position="363"/>
    </location>
</feature>
<dbReference type="SUPFAM" id="SSF54001">
    <property type="entry name" value="Cysteine proteinases"/>
    <property type="match status" value="1"/>
</dbReference>
<proteinExistence type="inferred from homology"/>
<dbReference type="AlphaFoldDB" id="A0A7G1KX41"/>
<evidence type="ECO:0000313" key="7">
    <source>
        <dbReference type="EMBL" id="BCK59391.1"/>
    </source>
</evidence>
<dbReference type="SUPFAM" id="SSF51261">
    <property type="entry name" value="Duplicated hybrid motif"/>
    <property type="match status" value="1"/>
</dbReference>
<evidence type="ECO:0000256" key="1">
    <source>
        <dbReference type="ARBA" id="ARBA00007074"/>
    </source>
</evidence>
<dbReference type="InterPro" id="IPR016047">
    <property type="entry name" value="M23ase_b-sheet_dom"/>
</dbReference>